<dbReference type="CDD" id="cd23319">
    <property type="entry name" value="beta-trefoil_FGF7"/>
    <property type="match status" value="1"/>
</dbReference>
<dbReference type="GO" id="GO:0060665">
    <property type="term" value="P:regulation of branching involved in salivary gland morphogenesis by mesenchymal-epithelial signaling"/>
    <property type="evidence" value="ECO:0007669"/>
    <property type="project" value="Ensembl"/>
</dbReference>
<keyword evidence="2" id="KW-0339">Growth factor</keyword>
<dbReference type="GO" id="GO:0008543">
    <property type="term" value="P:fibroblast growth factor receptor signaling pathway"/>
    <property type="evidence" value="ECO:0000318"/>
    <property type="project" value="GO_Central"/>
</dbReference>
<dbReference type="GO" id="GO:0050679">
    <property type="term" value="P:positive regulation of epithelial cell proliferation"/>
    <property type="evidence" value="ECO:0000318"/>
    <property type="project" value="GO_Central"/>
</dbReference>
<evidence type="ECO:0000313" key="5">
    <source>
        <dbReference type="Ensembl" id="ENSMODP00000060027.1"/>
    </source>
</evidence>
<organism evidence="5 6">
    <name type="scientific">Monodelphis domestica</name>
    <name type="common">Gray short-tailed opossum</name>
    <dbReference type="NCBI Taxonomy" id="13616"/>
    <lineage>
        <taxon>Eukaryota</taxon>
        <taxon>Metazoa</taxon>
        <taxon>Chordata</taxon>
        <taxon>Craniata</taxon>
        <taxon>Vertebrata</taxon>
        <taxon>Euteleostomi</taxon>
        <taxon>Mammalia</taxon>
        <taxon>Metatheria</taxon>
        <taxon>Didelphimorphia</taxon>
        <taxon>Didelphidae</taxon>
        <taxon>Monodelphis</taxon>
    </lineage>
</organism>
<dbReference type="GO" id="GO:0001938">
    <property type="term" value="P:positive regulation of endothelial cell proliferation"/>
    <property type="evidence" value="ECO:0007669"/>
    <property type="project" value="Ensembl"/>
</dbReference>
<dbReference type="InterPro" id="IPR008996">
    <property type="entry name" value="IL1/FGF"/>
</dbReference>
<feature type="transmembrane region" description="Helical" evidence="4">
    <location>
        <begin position="21"/>
        <end position="48"/>
    </location>
</feature>
<dbReference type="GO" id="GO:0030324">
    <property type="term" value="P:lung development"/>
    <property type="evidence" value="ECO:0000318"/>
    <property type="project" value="GO_Central"/>
</dbReference>
<dbReference type="GO" id="GO:0060445">
    <property type="term" value="P:branching involved in salivary gland morphogenesis"/>
    <property type="evidence" value="ECO:0007669"/>
    <property type="project" value="Ensembl"/>
</dbReference>
<dbReference type="GO" id="GO:0030334">
    <property type="term" value="P:regulation of cell migration"/>
    <property type="evidence" value="ECO:0000318"/>
    <property type="project" value="GO_Central"/>
</dbReference>
<evidence type="ECO:0000313" key="6">
    <source>
        <dbReference type="Proteomes" id="UP000002280"/>
    </source>
</evidence>
<dbReference type="GO" id="GO:0060501">
    <property type="term" value="P:positive regulation of epithelial cell proliferation involved in lung morphogenesis"/>
    <property type="evidence" value="ECO:0007669"/>
    <property type="project" value="Ensembl"/>
</dbReference>
<reference evidence="5" key="3">
    <citation type="submission" date="2025-09" db="UniProtKB">
        <authorList>
            <consortium name="Ensembl"/>
        </authorList>
    </citation>
    <scope>IDENTIFICATION</scope>
</reference>
<name>A0A5F8HJ88_MONDO</name>
<dbReference type="GO" id="GO:0043410">
    <property type="term" value="P:positive regulation of MAPK cascade"/>
    <property type="evidence" value="ECO:0000318"/>
    <property type="project" value="GO_Central"/>
</dbReference>
<protein>
    <recommendedName>
        <fullName evidence="3">Fibroblast growth factor</fullName>
        <shortName evidence="3">FGF</shortName>
    </recommendedName>
</protein>
<dbReference type="GO" id="GO:0005737">
    <property type="term" value="C:cytoplasm"/>
    <property type="evidence" value="ECO:0000318"/>
    <property type="project" value="GO_Central"/>
</dbReference>
<keyword evidence="4" id="KW-1133">Transmembrane helix</keyword>
<dbReference type="Pfam" id="PF00167">
    <property type="entry name" value="FGF"/>
    <property type="match status" value="1"/>
</dbReference>
<dbReference type="GO" id="GO:0098982">
    <property type="term" value="C:GABA-ergic synapse"/>
    <property type="evidence" value="ECO:0007669"/>
    <property type="project" value="Ensembl"/>
</dbReference>
<keyword evidence="4" id="KW-0472">Membrane</keyword>
<dbReference type="FunCoup" id="A0A5F8HJ88">
    <property type="interactions" value="187"/>
</dbReference>
<dbReference type="Proteomes" id="UP000002280">
    <property type="component" value="Chromosome 1"/>
</dbReference>
<proteinExistence type="inferred from homology"/>
<dbReference type="GO" id="GO:0061033">
    <property type="term" value="P:secretion by lung epithelial cell involved in lung growth"/>
    <property type="evidence" value="ECO:0007669"/>
    <property type="project" value="Ensembl"/>
</dbReference>
<dbReference type="GO" id="GO:0051450">
    <property type="term" value="P:myoblast proliferation"/>
    <property type="evidence" value="ECO:0007669"/>
    <property type="project" value="Ensembl"/>
</dbReference>
<dbReference type="CTD" id="2252"/>
<dbReference type="GO" id="GO:0034394">
    <property type="term" value="P:protein localization to cell surface"/>
    <property type="evidence" value="ECO:0007669"/>
    <property type="project" value="Ensembl"/>
</dbReference>
<keyword evidence="6" id="KW-1185">Reference proteome</keyword>
<dbReference type="GO" id="GO:2000288">
    <property type="term" value="P:positive regulation of myoblast proliferation"/>
    <property type="evidence" value="ECO:0007669"/>
    <property type="project" value="Ensembl"/>
</dbReference>
<evidence type="ECO:0000256" key="2">
    <source>
        <dbReference type="ARBA" id="ARBA00023030"/>
    </source>
</evidence>
<sequence length="212" mass="24598">MEYLYIQLLSRETRHCTIMHKWILTWILPTLLYTSCFHIICLVGTIAFACNDMNPEQMGANVNCSSPERHTRSYDYMEGGDVRVRRLFCRTQWYLRIDKRGKVKGTQDKQTNYNIMEIRTVAVGVVAIKGVESEYFLAMDKEGKLYAKKVCNEDCNFKELIQENHYNTYASAKWTNSGREMFVAINQKGSPVKGKKTKKEQKTAHFLPIAIT</sequence>
<dbReference type="Bgee" id="ENSMODG00000046995">
    <property type="expression patterns" value="Expressed in skeletal muscle tissue and 18 other cell types or tissues"/>
</dbReference>
<comment type="similarity">
    <text evidence="1 3">Belongs to the heparin-binding growth factors family.</text>
</comment>
<dbReference type="KEGG" id="mdo:100025923"/>
<dbReference type="GO" id="GO:0098794">
    <property type="term" value="C:postsynapse"/>
    <property type="evidence" value="ECO:0007669"/>
    <property type="project" value="Ensembl"/>
</dbReference>
<dbReference type="InterPro" id="IPR002209">
    <property type="entry name" value="Fibroblast_GF_fam"/>
</dbReference>
<dbReference type="PANTHER" id="PTHR11486">
    <property type="entry name" value="FIBROBLAST GROWTH FACTOR"/>
    <property type="match status" value="1"/>
</dbReference>
<dbReference type="Ensembl" id="ENSMODT00000069263.1">
    <property type="protein sequence ID" value="ENSMODP00000060027.1"/>
    <property type="gene ID" value="ENSMODG00000046995.1"/>
</dbReference>
<dbReference type="GO" id="GO:0010463">
    <property type="term" value="P:mesenchymal cell proliferation"/>
    <property type="evidence" value="ECO:0007669"/>
    <property type="project" value="Ensembl"/>
</dbReference>
<dbReference type="GO" id="GO:0005615">
    <property type="term" value="C:extracellular space"/>
    <property type="evidence" value="ECO:0000318"/>
    <property type="project" value="GO_Central"/>
</dbReference>
<dbReference type="GO" id="GO:0045893">
    <property type="term" value="P:positive regulation of DNA-templated transcription"/>
    <property type="evidence" value="ECO:0007669"/>
    <property type="project" value="Ensembl"/>
</dbReference>
<dbReference type="SUPFAM" id="SSF50353">
    <property type="entry name" value="Cytokine"/>
    <property type="match status" value="1"/>
</dbReference>
<keyword evidence="4" id="KW-0812">Transmembrane</keyword>
<dbReference type="OMA" id="QYYICMN"/>
<dbReference type="GO" id="GO:0005794">
    <property type="term" value="C:Golgi apparatus"/>
    <property type="evidence" value="ECO:0007669"/>
    <property type="project" value="Ensembl"/>
</dbReference>
<dbReference type="Gene3D" id="2.80.10.50">
    <property type="match status" value="1"/>
</dbReference>
<evidence type="ECO:0000256" key="4">
    <source>
        <dbReference type="SAM" id="Phobius"/>
    </source>
</evidence>
<dbReference type="STRING" id="13616.ENSMODP00000060027"/>
<dbReference type="OrthoDB" id="5987799at2759"/>
<dbReference type="GeneTree" id="ENSGT00940000159843"/>
<dbReference type="SMART" id="SM00442">
    <property type="entry name" value="FGF"/>
    <property type="match status" value="1"/>
</dbReference>
<dbReference type="GO" id="GO:0031069">
    <property type="term" value="P:hair follicle morphogenesis"/>
    <property type="evidence" value="ECO:0007669"/>
    <property type="project" value="Ensembl"/>
</dbReference>
<dbReference type="GO" id="GO:0010838">
    <property type="term" value="P:positive regulation of keratinocyte proliferation"/>
    <property type="evidence" value="ECO:0007669"/>
    <property type="project" value="Ensembl"/>
</dbReference>
<dbReference type="PROSITE" id="PS00247">
    <property type="entry name" value="HBGF_FGF"/>
    <property type="match status" value="1"/>
</dbReference>
<dbReference type="RefSeq" id="XP_001369911.2">
    <property type="nucleotide sequence ID" value="XM_001369874.5"/>
</dbReference>
<accession>A0A5F8HJ88</accession>
<evidence type="ECO:0000256" key="1">
    <source>
        <dbReference type="ARBA" id="ARBA00007936"/>
    </source>
</evidence>
<dbReference type="AlphaFoldDB" id="A0A5F8HJ88"/>
<dbReference type="PRINTS" id="PR00262">
    <property type="entry name" value="IL1HBGF"/>
</dbReference>
<dbReference type="GO" id="GO:0042056">
    <property type="term" value="F:chemoattractant activity"/>
    <property type="evidence" value="ECO:0007669"/>
    <property type="project" value="Ensembl"/>
</dbReference>
<dbReference type="GO" id="GO:0022008">
    <property type="term" value="P:neurogenesis"/>
    <property type="evidence" value="ECO:0000318"/>
    <property type="project" value="GO_Central"/>
</dbReference>
<dbReference type="PRINTS" id="PR00263">
    <property type="entry name" value="HBGFFGF"/>
</dbReference>
<evidence type="ECO:0000256" key="3">
    <source>
        <dbReference type="RuleBase" id="RU049442"/>
    </source>
</evidence>
<reference evidence="5 6" key="1">
    <citation type="journal article" date="2007" name="Nature">
        <title>Genome of the marsupial Monodelphis domestica reveals innovation in non-coding sequences.</title>
        <authorList>
            <person name="Mikkelsen T.S."/>
            <person name="Wakefield M.J."/>
            <person name="Aken B."/>
            <person name="Amemiya C.T."/>
            <person name="Chang J.L."/>
            <person name="Duke S."/>
            <person name="Garber M."/>
            <person name="Gentles A.J."/>
            <person name="Goodstadt L."/>
            <person name="Heger A."/>
            <person name="Jurka J."/>
            <person name="Kamal M."/>
            <person name="Mauceli E."/>
            <person name="Searle S.M."/>
            <person name="Sharpe T."/>
            <person name="Baker M.L."/>
            <person name="Batzer M.A."/>
            <person name="Benos P.V."/>
            <person name="Belov K."/>
            <person name="Clamp M."/>
            <person name="Cook A."/>
            <person name="Cuff J."/>
            <person name="Das R."/>
            <person name="Davidow L."/>
            <person name="Deakin J.E."/>
            <person name="Fazzari M.J."/>
            <person name="Glass J.L."/>
            <person name="Grabherr M."/>
            <person name="Greally J.M."/>
            <person name="Gu W."/>
            <person name="Hore T.A."/>
            <person name="Huttley G.A."/>
            <person name="Kleber M."/>
            <person name="Jirtle R.L."/>
            <person name="Koina E."/>
            <person name="Lee J.T."/>
            <person name="Mahony S."/>
            <person name="Marra M.A."/>
            <person name="Miller R.D."/>
            <person name="Nicholls R.D."/>
            <person name="Oda M."/>
            <person name="Papenfuss A.T."/>
            <person name="Parra Z.E."/>
            <person name="Pollock D.D."/>
            <person name="Ray D.A."/>
            <person name="Schein J.E."/>
            <person name="Speed T.P."/>
            <person name="Thompson K."/>
            <person name="VandeBerg J.L."/>
            <person name="Wade C.M."/>
            <person name="Walker J.A."/>
            <person name="Waters P.D."/>
            <person name="Webber C."/>
            <person name="Weidman J.R."/>
            <person name="Xie X."/>
            <person name="Zody M.C."/>
            <person name="Baldwin J."/>
            <person name="Abdouelleil A."/>
            <person name="Abdulkadir J."/>
            <person name="Abebe A."/>
            <person name="Abera B."/>
            <person name="Abreu J."/>
            <person name="Acer S.C."/>
            <person name="Aftuck L."/>
            <person name="Alexander A."/>
            <person name="An P."/>
            <person name="Anderson E."/>
            <person name="Anderson S."/>
            <person name="Arachi H."/>
            <person name="Azer M."/>
            <person name="Bachantsang P."/>
            <person name="Barry A."/>
            <person name="Bayul T."/>
            <person name="Berlin A."/>
            <person name="Bessette D."/>
            <person name="Bloom T."/>
            <person name="Bloom T."/>
            <person name="Boguslavskiy L."/>
            <person name="Bonnet C."/>
            <person name="Boukhgalter B."/>
            <person name="Bourzgui I."/>
            <person name="Brown A."/>
            <person name="Cahill P."/>
            <person name="Channer S."/>
            <person name="Cheshatsang Y."/>
            <person name="Chuda L."/>
            <person name="Citroen M."/>
            <person name="Collymore A."/>
            <person name="Cooke P."/>
            <person name="Costello M."/>
            <person name="D'Aco K."/>
            <person name="Daza R."/>
            <person name="De Haan G."/>
            <person name="DeGray S."/>
            <person name="DeMaso C."/>
            <person name="Dhargay N."/>
            <person name="Dooley K."/>
            <person name="Dooley E."/>
            <person name="Doricent M."/>
            <person name="Dorje P."/>
            <person name="Dorjee K."/>
            <person name="Dupes A."/>
            <person name="Elong R."/>
            <person name="Falk J."/>
            <person name="Farina A."/>
            <person name="Faro S."/>
            <person name="Ferguson D."/>
            <person name="Fisher S."/>
            <person name="Foley C.D."/>
            <person name="Franke A."/>
            <person name="Friedrich D."/>
            <person name="Gadbois L."/>
            <person name="Gearin G."/>
            <person name="Gearin C.R."/>
            <person name="Giannoukos G."/>
            <person name="Goode T."/>
            <person name="Graham J."/>
            <person name="Grandbois E."/>
            <person name="Grewal S."/>
            <person name="Gyaltsen K."/>
            <person name="Hafez N."/>
            <person name="Hagos B."/>
            <person name="Hall J."/>
            <person name="Henson C."/>
            <person name="Hollinger A."/>
            <person name="Honan T."/>
            <person name="Huard M.D."/>
            <person name="Hughes L."/>
            <person name="Hurhula B."/>
            <person name="Husby M.E."/>
            <person name="Kamat A."/>
            <person name="Kanga B."/>
            <person name="Kashin S."/>
            <person name="Khazanovich D."/>
            <person name="Kisner P."/>
            <person name="Lance K."/>
            <person name="Lara M."/>
            <person name="Lee W."/>
            <person name="Lennon N."/>
            <person name="Letendre F."/>
            <person name="LeVine R."/>
            <person name="Lipovsky A."/>
            <person name="Liu X."/>
            <person name="Liu J."/>
            <person name="Liu S."/>
            <person name="Lokyitsang T."/>
            <person name="Lokyitsang Y."/>
            <person name="Lubonja R."/>
            <person name="Lui A."/>
            <person name="MacDonald P."/>
            <person name="Magnisalis V."/>
            <person name="Maru K."/>
            <person name="Matthews C."/>
            <person name="McCusker W."/>
            <person name="McDonough S."/>
            <person name="Mehta T."/>
            <person name="Meldrim J."/>
            <person name="Meneus L."/>
            <person name="Mihai O."/>
            <person name="Mihalev A."/>
            <person name="Mihova T."/>
            <person name="Mittelman R."/>
            <person name="Mlenga V."/>
            <person name="Montmayeur A."/>
            <person name="Mulrain L."/>
            <person name="Navidi A."/>
            <person name="Naylor J."/>
            <person name="Negash T."/>
            <person name="Nguyen T."/>
            <person name="Nguyen N."/>
            <person name="Nicol R."/>
            <person name="Norbu C."/>
            <person name="Norbu N."/>
            <person name="Novod N."/>
            <person name="O'Neill B."/>
            <person name="Osman S."/>
            <person name="Markiewicz E."/>
            <person name="Oyono O.L."/>
            <person name="Patti C."/>
            <person name="Phunkhang P."/>
            <person name="Pierre F."/>
            <person name="Priest M."/>
            <person name="Raghuraman S."/>
            <person name="Rege F."/>
            <person name="Reyes R."/>
            <person name="Rise C."/>
            <person name="Rogov P."/>
            <person name="Ross K."/>
            <person name="Ryan E."/>
            <person name="Settipalli S."/>
            <person name="Shea T."/>
            <person name="Sherpa N."/>
            <person name="Shi L."/>
            <person name="Shih D."/>
            <person name="Sparrow T."/>
            <person name="Spaulding J."/>
            <person name="Stalker J."/>
            <person name="Stange-Thomann N."/>
            <person name="Stavropoulos S."/>
            <person name="Stone C."/>
            <person name="Strader C."/>
            <person name="Tesfaye S."/>
            <person name="Thomson T."/>
            <person name="Thoulutsang Y."/>
            <person name="Thoulutsang D."/>
            <person name="Topham K."/>
            <person name="Topping I."/>
            <person name="Tsamla T."/>
            <person name="Vassiliev H."/>
            <person name="Vo A."/>
            <person name="Wangchuk T."/>
            <person name="Wangdi T."/>
            <person name="Weiand M."/>
            <person name="Wilkinson J."/>
            <person name="Wilson A."/>
            <person name="Yadav S."/>
            <person name="Young G."/>
            <person name="Yu Q."/>
            <person name="Zembek L."/>
            <person name="Zhong D."/>
            <person name="Zimmer A."/>
            <person name="Zwirko Z."/>
            <person name="Jaffe D.B."/>
            <person name="Alvarez P."/>
            <person name="Brockman W."/>
            <person name="Butler J."/>
            <person name="Chin C."/>
            <person name="Gnerre S."/>
            <person name="MacCallum I."/>
            <person name="Graves J.A."/>
            <person name="Ponting C.P."/>
            <person name="Breen M."/>
            <person name="Samollow P.B."/>
            <person name="Lander E.S."/>
            <person name="Lindblad-Toh K."/>
        </authorList>
    </citation>
    <scope>NUCLEOTIDE SEQUENCE [LARGE SCALE GENOMIC DNA]</scope>
</reference>
<dbReference type="GO" id="GO:0090128">
    <property type="term" value="P:regulation of synapse maturation"/>
    <property type="evidence" value="ECO:0007669"/>
    <property type="project" value="Ensembl"/>
</dbReference>
<reference evidence="5" key="2">
    <citation type="submission" date="2025-08" db="UniProtKB">
        <authorList>
            <consortium name="Ensembl"/>
        </authorList>
    </citation>
    <scope>IDENTIFICATION</scope>
</reference>
<gene>
    <name evidence="5" type="primary">FGF7</name>
</gene>
<dbReference type="GO" id="GO:0001935">
    <property type="term" value="P:endothelial cell proliferation"/>
    <property type="evidence" value="ECO:0007669"/>
    <property type="project" value="Ensembl"/>
</dbReference>
<dbReference type="InParanoid" id="A0A5F8HJ88"/>
<dbReference type="GO" id="GO:0005111">
    <property type="term" value="F:type 2 fibroblast growth factor receptor binding"/>
    <property type="evidence" value="ECO:0000318"/>
    <property type="project" value="GO_Central"/>
</dbReference>
<dbReference type="GO" id="GO:0030036">
    <property type="term" value="P:actin cytoskeleton organization"/>
    <property type="evidence" value="ECO:0007669"/>
    <property type="project" value="Ensembl"/>
</dbReference>
<dbReference type="GO" id="GO:0008083">
    <property type="term" value="F:growth factor activity"/>
    <property type="evidence" value="ECO:0000318"/>
    <property type="project" value="GO_Central"/>
</dbReference>
<dbReference type="GO" id="GO:0051549">
    <property type="term" value="P:positive regulation of keratinocyte migration"/>
    <property type="evidence" value="ECO:0007669"/>
    <property type="project" value="Ensembl"/>
</dbReference>
<dbReference type="FunFam" id="2.80.10.50:FF:000004">
    <property type="entry name" value="Fibroblast growth factor"/>
    <property type="match status" value="1"/>
</dbReference>
<dbReference type="GeneID" id="100025923"/>